<accession>A0A1I6QCP4</accession>
<feature type="transmembrane region" description="Helical" evidence="5">
    <location>
        <begin position="7"/>
        <end position="26"/>
    </location>
</feature>
<feature type="transmembrane region" description="Helical" evidence="5">
    <location>
        <begin position="46"/>
        <end position="64"/>
    </location>
</feature>
<evidence type="ECO:0000313" key="7">
    <source>
        <dbReference type="Proteomes" id="UP000183209"/>
    </source>
</evidence>
<dbReference type="Pfam" id="PF13564">
    <property type="entry name" value="DoxX_2"/>
    <property type="match status" value="1"/>
</dbReference>
<keyword evidence="4 5" id="KW-0472">Membrane</keyword>
<dbReference type="RefSeq" id="WP_051413479.1">
    <property type="nucleotide sequence ID" value="NZ_FPAG01000002.1"/>
</dbReference>
<proteinExistence type="predicted"/>
<evidence type="ECO:0000313" key="6">
    <source>
        <dbReference type="EMBL" id="SFS50224.1"/>
    </source>
</evidence>
<evidence type="ECO:0000256" key="1">
    <source>
        <dbReference type="ARBA" id="ARBA00004141"/>
    </source>
</evidence>
<feature type="transmembrane region" description="Helical" evidence="5">
    <location>
        <begin position="100"/>
        <end position="118"/>
    </location>
</feature>
<evidence type="ECO:0000256" key="5">
    <source>
        <dbReference type="SAM" id="Phobius"/>
    </source>
</evidence>
<protein>
    <submittedName>
        <fullName evidence="6">DoxX-like family protein</fullName>
    </submittedName>
</protein>
<dbReference type="InterPro" id="IPR032808">
    <property type="entry name" value="DoxX"/>
</dbReference>
<keyword evidence="2 5" id="KW-0812">Transmembrane</keyword>
<gene>
    <name evidence="6" type="ORF">SAMN04487906_0587</name>
</gene>
<evidence type="ECO:0000256" key="4">
    <source>
        <dbReference type="ARBA" id="ARBA00023136"/>
    </source>
</evidence>
<keyword evidence="3 5" id="KW-1133">Transmembrane helix</keyword>
<organism evidence="6 7">
    <name type="scientific">Zhouia amylolytica</name>
    <dbReference type="NCBI Taxonomy" id="376730"/>
    <lineage>
        <taxon>Bacteria</taxon>
        <taxon>Pseudomonadati</taxon>
        <taxon>Bacteroidota</taxon>
        <taxon>Flavobacteriia</taxon>
        <taxon>Flavobacteriales</taxon>
        <taxon>Flavobacteriaceae</taxon>
        <taxon>Zhouia</taxon>
    </lineage>
</organism>
<feature type="transmembrane region" description="Helical" evidence="5">
    <location>
        <begin position="71"/>
        <end position="94"/>
    </location>
</feature>
<dbReference type="OrthoDB" id="8161897at2"/>
<comment type="subcellular location">
    <subcellularLocation>
        <location evidence="1">Membrane</location>
        <topology evidence="1">Multi-pass membrane protein</topology>
    </subcellularLocation>
</comment>
<sequence length="129" mass="14192">MNNKKFYIERIAAWIAAVILLQTLYFKFTGHPDSVMLFEQLGAEPFGRIGLGIIELLTVIFLILPKTSHLGAILGIGIMLGAVFSHIFVIGVNYNHDGGVLFSLALITLLCSIVVLVLRKDKLLGLLKK</sequence>
<evidence type="ECO:0000256" key="3">
    <source>
        <dbReference type="ARBA" id="ARBA00022989"/>
    </source>
</evidence>
<dbReference type="EMBL" id="FPAG01000002">
    <property type="protein sequence ID" value="SFS50224.1"/>
    <property type="molecule type" value="Genomic_DNA"/>
</dbReference>
<reference evidence="6 7" key="1">
    <citation type="submission" date="2016-10" db="EMBL/GenBank/DDBJ databases">
        <authorList>
            <person name="de Groot N.N."/>
        </authorList>
    </citation>
    <scope>NUCLEOTIDE SEQUENCE [LARGE SCALE GENOMIC DNA]</scope>
    <source>
        <strain evidence="6 7">CGMCC 1.6114</strain>
    </source>
</reference>
<evidence type="ECO:0000256" key="2">
    <source>
        <dbReference type="ARBA" id="ARBA00022692"/>
    </source>
</evidence>
<dbReference type="GO" id="GO:0016020">
    <property type="term" value="C:membrane"/>
    <property type="evidence" value="ECO:0007669"/>
    <property type="project" value="UniProtKB-SubCell"/>
</dbReference>
<name>A0A1I6QCP4_9FLAO</name>
<dbReference type="AlphaFoldDB" id="A0A1I6QCP4"/>
<dbReference type="Proteomes" id="UP000183209">
    <property type="component" value="Unassembled WGS sequence"/>
</dbReference>